<organism evidence="1">
    <name type="scientific">Arundo donax</name>
    <name type="common">Giant reed</name>
    <name type="synonym">Donax arundinaceus</name>
    <dbReference type="NCBI Taxonomy" id="35708"/>
    <lineage>
        <taxon>Eukaryota</taxon>
        <taxon>Viridiplantae</taxon>
        <taxon>Streptophyta</taxon>
        <taxon>Embryophyta</taxon>
        <taxon>Tracheophyta</taxon>
        <taxon>Spermatophyta</taxon>
        <taxon>Magnoliopsida</taxon>
        <taxon>Liliopsida</taxon>
        <taxon>Poales</taxon>
        <taxon>Poaceae</taxon>
        <taxon>PACMAD clade</taxon>
        <taxon>Arundinoideae</taxon>
        <taxon>Arundineae</taxon>
        <taxon>Arundo</taxon>
    </lineage>
</organism>
<sequence length="90" mass="9843">MGIQDETDTSCDHLQLEYLYPVLYTCIFYPVLSPSSNKDTSIRPKYCYDRSGSPQNASGSNDLAAVSLYTPGIALPPVFSYGSFGFSVLT</sequence>
<proteinExistence type="predicted"/>
<dbReference type="AlphaFoldDB" id="A0A0A9EA12"/>
<protein>
    <submittedName>
        <fullName evidence="1">Uncharacterized protein</fullName>
    </submittedName>
</protein>
<name>A0A0A9EA12_ARUDO</name>
<evidence type="ECO:0000313" key="1">
    <source>
        <dbReference type="EMBL" id="JAD95878.1"/>
    </source>
</evidence>
<accession>A0A0A9EA12</accession>
<reference evidence="1" key="2">
    <citation type="journal article" date="2015" name="Data Brief">
        <title>Shoot transcriptome of the giant reed, Arundo donax.</title>
        <authorList>
            <person name="Barrero R.A."/>
            <person name="Guerrero F.D."/>
            <person name="Moolhuijzen P."/>
            <person name="Goolsby J.A."/>
            <person name="Tidwell J."/>
            <person name="Bellgard S.E."/>
            <person name="Bellgard M.I."/>
        </authorList>
    </citation>
    <scope>NUCLEOTIDE SEQUENCE</scope>
    <source>
        <tissue evidence="1">Shoot tissue taken approximately 20 cm above the soil surface</tissue>
    </source>
</reference>
<reference evidence="1" key="1">
    <citation type="submission" date="2014-09" db="EMBL/GenBank/DDBJ databases">
        <authorList>
            <person name="Magalhaes I.L.F."/>
            <person name="Oliveira U."/>
            <person name="Santos F.R."/>
            <person name="Vidigal T.H.D.A."/>
            <person name="Brescovit A.D."/>
            <person name="Santos A.J."/>
        </authorList>
    </citation>
    <scope>NUCLEOTIDE SEQUENCE</scope>
    <source>
        <tissue evidence="1">Shoot tissue taken approximately 20 cm above the soil surface</tissue>
    </source>
</reference>
<dbReference type="EMBL" id="GBRH01202017">
    <property type="protein sequence ID" value="JAD95878.1"/>
    <property type="molecule type" value="Transcribed_RNA"/>
</dbReference>